<comment type="caution">
    <text evidence="1">The sequence shown here is derived from an EMBL/GenBank/DDBJ whole genome shotgun (WGS) entry which is preliminary data.</text>
</comment>
<dbReference type="AlphaFoldDB" id="A0A427BBM4"/>
<evidence type="ECO:0000313" key="2">
    <source>
        <dbReference type="Proteomes" id="UP000287651"/>
    </source>
</evidence>
<accession>A0A427BBM4</accession>
<evidence type="ECO:0000313" key="1">
    <source>
        <dbReference type="EMBL" id="RRT85911.1"/>
    </source>
</evidence>
<proteinExistence type="predicted"/>
<name>A0A427BBM4_ENSVE</name>
<dbReference type="EMBL" id="AMZH03000043">
    <property type="protein sequence ID" value="RRT85911.1"/>
    <property type="molecule type" value="Genomic_DNA"/>
</dbReference>
<dbReference type="Proteomes" id="UP000287651">
    <property type="component" value="Unassembled WGS sequence"/>
</dbReference>
<gene>
    <name evidence="1" type="ORF">B296_00002839</name>
</gene>
<reference evidence="1 2" key="1">
    <citation type="journal article" date="2014" name="Agronomy (Basel)">
        <title>A Draft Genome Sequence for Ensete ventricosum, the Drought-Tolerant Tree Against Hunger.</title>
        <authorList>
            <person name="Harrison J."/>
            <person name="Moore K.A."/>
            <person name="Paszkiewicz K."/>
            <person name="Jones T."/>
            <person name="Grant M."/>
            <person name="Ambacheew D."/>
            <person name="Muzemil S."/>
            <person name="Studholme D.J."/>
        </authorList>
    </citation>
    <scope>NUCLEOTIDE SEQUENCE [LARGE SCALE GENOMIC DNA]</scope>
</reference>
<protein>
    <submittedName>
        <fullName evidence="1">Uncharacterized protein</fullName>
    </submittedName>
</protein>
<organism evidence="1 2">
    <name type="scientific">Ensete ventricosum</name>
    <name type="common">Abyssinian banana</name>
    <name type="synonym">Musa ensete</name>
    <dbReference type="NCBI Taxonomy" id="4639"/>
    <lineage>
        <taxon>Eukaryota</taxon>
        <taxon>Viridiplantae</taxon>
        <taxon>Streptophyta</taxon>
        <taxon>Embryophyta</taxon>
        <taxon>Tracheophyta</taxon>
        <taxon>Spermatophyta</taxon>
        <taxon>Magnoliopsida</taxon>
        <taxon>Liliopsida</taxon>
        <taxon>Zingiberales</taxon>
        <taxon>Musaceae</taxon>
        <taxon>Ensete</taxon>
    </lineage>
</organism>
<sequence length="295" mass="32992">MEKAPEVRFSHTATPFFLQNSKRSKAAAAAEAVLRILSGPVAGDVVWSASERERVHFHCDATHLYEECATDHIATYPHMVMIVPYPPTLSLSNFLRSSALEIPKFLSHTVVVKDTSAHPLPPSIHSHSEVSTMRKKCSVAFLNSFAATLALCSVGLLHNNNNIGELCLVPNILPQREASITSRFWFFYLHSSFMATCSFVDTTVHLPGTGSLGFFSCRPCLCYPNLMQSNAFITQQLRQCRRRYKAMKGPLGEKCVKTNVNDAVATIIYVDADTVVERQLRQHQYKCKAVWGERQ</sequence>